<feature type="transmembrane region" description="Helical" evidence="2">
    <location>
        <begin position="222"/>
        <end position="244"/>
    </location>
</feature>
<sequence length="675" mass="72508">MSASPKYSLPNPNVDLLPRYPRSAKLQRADNDKALPDAPDLLTPLRKHQPSPMFNNKSRWSWSDPGRVLTFQQPTEATDGRPRWIFTFPALVISLLAFIMATIFLLYLAALRRVPRPNTQWAILVFEPTGSPLLGLTITTVATHLVSISVPFLVSVAGYCVAGKWLEEQSFPPVSRPALPTPLQYAFMAKMLATSNVTSVYQAGRYMKAARRTIRFPRTFQVALALTSLIIGLSYSLILVDTWLHASAFVVAGSIPSSIQRPIQNASFGVAFNESVCATSSVCVQDALGGYGPSLVAQAGLVVAANSSDTLSVITLNNASDMAVVVSKSANPFVTFEAPSFGIKAQCSSLTPSCTSTVPQPIECSAFPLTDSPSTTSTSASTTASARANSSASASATSSVASASSTSQLATMLAPVGVTTSNPQTVLVQLQWSANGSMASQNPAAVGTNNGNILAWASCDLTFYNLTLRQQDGLYGIVGEPVLASPDFSNIMQRGLLSQLGNIRLLSDLQTTMLAEQNISSAVGALNQELGRVALALFTGTLQQAPLLESNPQQQAALLGRYPLVPVILYLSILYAYSLTAAVIYIWAARFRSQLFRRPGHKTTCAVQLGQQRLTDPLTLVAALYPSYPDNPMTEDPRELFMEETAVRLEFSTHDGPQPMFGVYQRTGTWALEMG</sequence>
<dbReference type="EMBL" id="JARKIB010000023">
    <property type="protein sequence ID" value="KAJ7766840.1"/>
    <property type="molecule type" value="Genomic_DNA"/>
</dbReference>
<evidence type="ECO:0000313" key="4">
    <source>
        <dbReference type="Proteomes" id="UP001215598"/>
    </source>
</evidence>
<keyword evidence="4" id="KW-1185">Reference proteome</keyword>
<comment type="caution">
    <text evidence="3">The sequence shown here is derived from an EMBL/GenBank/DDBJ whole genome shotgun (WGS) entry which is preliminary data.</text>
</comment>
<feature type="transmembrane region" description="Helical" evidence="2">
    <location>
        <begin position="132"/>
        <end position="162"/>
    </location>
</feature>
<protein>
    <submittedName>
        <fullName evidence="3">Uncharacterized protein</fullName>
    </submittedName>
</protein>
<evidence type="ECO:0000313" key="3">
    <source>
        <dbReference type="EMBL" id="KAJ7766840.1"/>
    </source>
</evidence>
<keyword evidence="2" id="KW-0472">Membrane</keyword>
<keyword evidence="2" id="KW-0812">Transmembrane</keyword>
<name>A0AAD7JN52_9AGAR</name>
<organism evidence="3 4">
    <name type="scientific">Mycena metata</name>
    <dbReference type="NCBI Taxonomy" id="1033252"/>
    <lineage>
        <taxon>Eukaryota</taxon>
        <taxon>Fungi</taxon>
        <taxon>Dikarya</taxon>
        <taxon>Basidiomycota</taxon>
        <taxon>Agaricomycotina</taxon>
        <taxon>Agaricomycetes</taxon>
        <taxon>Agaricomycetidae</taxon>
        <taxon>Agaricales</taxon>
        <taxon>Marasmiineae</taxon>
        <taxon>Mycenaceae</taxon>
        <taxon>Mycena</taxon>
    </lineage>
</organism>
<evidence type="ECO:0000256" key="2">
    <source>
        <dbReference type="SAM" id="Phobius"/>
    </source>
</evidence>
<feature type="transmembrane region" description="Helical" evidence="2">
    <location>
        <begin position="84"/>
        <end position="111"/>
    </location>
</feature>
<feature type="transmembrane region" description="Helical" evidence="2">
    <location>
        <begin position="182"/>
        <end position="201"/>
    </location>
</feature>
<reference evidence="3" key="1">
    <citation type="submission" date="2023-03" db="EMBL/GenBank/DDBJ databases">
        <title>Massive genome expansion in bonnet fungi (Mycena s.s.) driven by repeated elements and novel gene families across ecological guilds.</title>
        <authorList>
            <consortium name="Lawrence Berkeley National Laboratory"/>
            <person name="Harder C.B."/>
            <person name="Miyauchi S."/>
            <person name="Viragh M."/>
            <person name="Kuo A."/>
            <person name="Thoen E."/>
            <person name="Andreopoulos B."/>
            <person name="Lu D."/>
            <person name="Skrede I."/>
            <person name="Drula E."/>
            <person name="Henrissat B."/>
            <person name="Morin E."/>
            <person name="Kohler A."/>
            <person name="Barry K."/>
            <person name="LaButti K."/>
            <person name="Morin E."/>
            <person name="Salamov A."/>
            <person name="Lipzen A."/>
            <person name="Mereny Z."/>
            <person name="Hegedus B."/>
            <person name="Baldrian P."/>
            <person name="Stursova M."/>
            <person name="Weitz H."/>
            <person name="Taylor A."/>
            <person name="Grigoriev I.V."/>
            <person name="Nagy L.G."/>
            <person name="Martin F."/>
            <person name="Kauserud H."/>
        </authorList>
    </citation>
    <scope>NUCLEOTIDE SEQUENCE</scope>
    <source>
        <strain evidence="3">CBHHK182m</strain>
    </source>
</reference>
<accession>A0AAD7JN52</accession>
<feature type="transmembrane region" description="Helical" evidence="2">
    <location>
        <begin position="567"/>
        <end position="588"/>
    </location>
</feature>
<dbReference type="AlphaFoldDB" id="A0AAD7JN52"/>
<keyword evidence="2" id="KW-1133">Transmembrane helix</keyword>
<proteinExistence type="predicted"/>
<dbReference type="Proteomes" id="UP001215598">
    <property type="component" value="Unassembled WGS sequence"/>
</dbReference>
<feature type="region of interest" description="Disordered" evidence="1">
    <location>
        <begin position="1"/>
        <end position="59"/>
    </location>
</feature>
<evidence type="ECO:0000256" key="1">
    <source>
        <dbReference type="SAM" id="MobiDB-lite"/>
    </source>
</evidence>
<gene>
    <name evidence="3" type="ORF">B0H16DRAFT_1882833</name>
</gene>